<dbReference type="InterPro" id="IPR011051">
    <property type="entry name" value="RmlC_Cupin_sf"/>
</dbReference>
<dbReference type="Proteomes" id="UP001302477">
    <property type="component" value="Chromosome"/>
</dbReference>
<dbReference type="InterPro" id="IPR013096">
    <property type="entry name" value="Cupin_2"/>
</dbReference>
<evidence type="ECO:0000259" key="1">
    <source>
        <dbReference type="Pfam" id="PF07883"/>
    </source>
</evidence>
<proteinExistence type="predicted"/>
<evidence type="ECO:0000313" key="2">
    <source>
        <dbReference type="EMBL" id="WOX07016.1"/>
    </source>
</evidence>
<evidence type="ECO:0000313" key="3">
    <source>
        <dbReference type="Proteomes" id="UP001302477"/>
    </source>
</evidence>
<dbReference type="InterPro" id="IPR014710">
    <property type="entry name" value="RmlC-like_jellyroll"/>
</dbReference>
<feature type="domain" description="Cupin type-2" evidence="1">
    <location>
        <begin position="271"/>
        <end position="338"/>
    </location>
</feature>
<name>A0AAU0N2I2_9GAMM</name>
<dbReference type="EMBL" id="CP137555">
    <property type="protein sequence ID" value="WOX07016.1"/>
    <property type="molecule type" value="Genomic_DNA"/>
</dbReference>
<protein>
    <submittedName>
        <fullName evidence="2">Cupin domain-containing protein</fullName>
    </submittedName>
</protein>
<accession>A0AAU0N2I2</accession>
<dbReference type="Gene3D" id="2.60.120.10">
    <property type="entry name" value="Jelly Rolls"/>
    <property type="match status" value="2"/>
</dbReference>
<dbReference type="InterPro" id="IPR053146">
    <property type="entry name" value="QDO-like"/>
</dbReference>
<dbReference type="Pfam" id="PF07883">
    <property type="entry name" value="Cupin_2"/>
    <property type="match status" value="2"/>
</dbReference>
<feature type="domain" description="Cupin type-2" evidence="1">
    <location>
        <begin position="84"/>
        <end position="149"/>
    </location>
</feature>
<dbReference type="SUPFAM" id="SSF51182">
    <property type="entry name" value="RmlC-like cupins"/>
    <property type="match status" value="1"/>
</dbReference>
<reference evidence="2 3" key="1">
    <citation type="submission" date="2023-10" db="EMBL/GenBank/DDBJ databases">
        <title>Description of Microbulbifer bruguierae sp. nov., isolated from the sediments of mangrove plant Bruguiera sexangula and comparative genomic analyses of the genus Microbulbifer.</title>
        <authorList>
            <person name="Long M."/>
        </authorList>
    </citation>
    <scope>NUCLEOTIDE SEQUENCE [LARGE SCALE GENOMIC DNA]</scope>
    <source>
        <strain evidence="2 3">SPO729</strain>
    </source>
</reference>
<organism evidence="2 3">
    <name type="scientific">Microbulbifer pacificus</name>
    <dbReference type="NCBI Taxonomy" id="407164"/>
    <lineage>
        <taxon>Bacteria</taxon>
        <taxon>Pseudomonadati</taxon>
        <taxon>Pseudomonadota</taxon>
        <taxon>Gammaproteobacteria</taxon>
        <taxon>Cellvibrionales</taxon>
        <taxon>Microbulbiferaceae</taxon>
        <taxon>Microbulbifer</taxon>
    </lineage>
</organism>
<dbReference type="AlphaFoldDB" id="A0AAU0N2I2"/>
<gene>
    <name evidence="2" type="ORF">R5R33_07755</name>
</gene>
<dbReference type="PANTHER" id="PTHR36440">
    <property type="entry name" value="PUTATIVE (AFU_ORTHOLOGUE AFUA_8G07350)-RELATED"/>
    <property type="match status" value="1"/>
</dbReference>
<dbReference type="PANTHER" id="PTHR36440:SF1">
    <property type="entry name" value="PUTATIVE (AFU_ORTHOLOGUE AFUA_8G07350)-RELATED"/>
    <property type="match status" value="1"/>
</dbReference>
<keyword evidence="3" id="KW-1185">Reference proteome</keyword>
<dbReference type="RefSeq" id="WP_318955449.1">
    <property type="nucleotide sequence ID" value="NZ_CP137555.1"/>
</dbReference>
<dbReference type="KEGG" id="mpaf:R5R33_07755"/>
<sequence length="376" mass="41133">MNYPDMELNKETDSRVNTPVDLLVGDVQGPDGVETLRARWAEMPSVPKLVTARDEGTDCSWSGFDIRTLLCGEESSGRFSFHSVILAPGAELPAHYLEKSDTFWYVLAGEVIATVGSVSDVMERLSSAFIPAQTTQAIANKSTQPAEVYIGYTPSGADRAFTEAHALWRERPDASDAEYHAILERYGFQFTGGKPMPNDVRTNEPAERVDGPITSLDEYQALRKRWSKLLPTPQLVKTPERYRSIAVGGNATHVLLEPEQARASASVFFTSLSGGGMIPSHHQPTEDELFIVAEGPMVLSVGDGTTEIAQTGAFGFAPRFTSHSFANKGNNPVKFFSINTPGGHERGFEYGEKSMADPDFMQKIAAHGFQFHPPKA</sequence>